<proteinExistence type="predicted"/>
<organism evidence="2 3">
    <name type="scientific">Rhynchophorus ferrugineus</name>
    <name type="common">Red palm weevil</name>
    <name type="synonym">Curculio ferrugineus</name>
    <dbReference type="NCBI Taxonomy" id="354439"/>
    <lineage>
        <taxon>Eukaryota</taxon>
        <taxon>Metazoa</taxon>
        <taxon>Ecdysozoa</taxon>
        <taxon>Arthropoda</taxon>
        <taxon>Hexapoda</taxon>
        <taxon>Insecta</taxon>
        <taxon>Pterygota</taxon>
        <taxon>Neoptera</taxon>
        <taxon>Endopterygota</taxon>
        <taxon>Coleoptera</taxon>
        <taxon>Polyphaga</taxon>
        <taxon>Cucujiformia</taxon>
        <taxon>Curculionidae</taxon>
        <taxon>Dryophthorinae</taxon>
        <taxon>Rhynchophorus</taxon>
    </lineage>
</organism>
<keyword evidence="3" id="KW-1185">Reference proteome</keyword>
<sequence>MVSRSSTFHLERKPIGLSRCSGGEHLAKSAHGFVFYRFYFLFCASLPTPSLRHRVHRTRTRFDGQKDVGIGPTSKSPGPERSSCQRIGYACGMGTWGTDWA</sequence>
<evidence type="ECO:0000313" key="2">
    <source>
        <dbReference type="EMBL" id="KAF7286702.1"/>
    </source>
</evidence>
<gene>
    <name evidence="2" type="ORF">GWI33_004328</name>
</gene>
<dbReference type="EMBL" id="JAACXV010000022">
    <property type="protein sequence ID" value="KAF7286702.1"/>
    <property type="molecule type" value="Genomic_DNA"/>
</dbReference>
<evidence type="ECO:0000256" key="1">
    <source>
        <dbReference type="SAM" id="MobiDB-lite"/>
    </source>
</evidence>
<protein>
    <submittedName>
        <fullName evidence="2">Uncharacterized protein</fullName>
    </submittedName>
</protein>
<feature type="region of interest" description="Disordered" evidence="1">
    <location>
        <begin position="62"/>
        <end position="83"/>
    </location>
</feature>
<name>A0A834IWL7_RHYFE</name>
<dbReference type="Proteomes" id="UP000625711">
    <property type="component" value="Unassembled WGS sequence"/>
</dbReference>
<evidence type="ECO:0000313" key="3">
    <source>
        <dbReference type="Proteomes" id="UP000625711"/>
    </source>
</evidence>
<reference evidence="2" key="1">
    <citation type="submission" date="2020-08" db="EMBL/GenBank/DDBJ databases">
        <title>Genome sequencing and assembly of the red palm weevil Rhynchophorus ferrugineus.</title>
        <authorList>
            <person name="Dias G.B."/>
            <person name="Bergman C.M."/>
            <person name="Manee M."/>
        </authorList>
    </citation>
    <scope>NUCLEOTIDE SEQUENCE</scope>
    <source>
        <strain evidence="2">AA-2017</strain>
        <tissue evidence="2">Whole larva</tissue>
    </source>
</reference>
<comment type="caution">
    <text evidence="2">The sequence shown here is derived from an EMBL/GenBank/DDBJ whole genome shotgun (WGS) entry which is preliminary data.</text>
</comment>
<accession>A0A834IWL7</accession>
<dbReference type="AlphaFoldDB" id="A0A834IWL7"/>